<dbReference type="EMBL" id="MHMS01000014">
    <property type="protein sequence ID" value="OGZ32125.1"/>
    <property type="molecule type" value="Genomic_DNA"/>
</dbReference>
<evidence type="ECO:0000256" key="8">
    <source>
        <dbReference type="ARBA" id="ARBA00023306"/>
    </source>
</evidence>
<evidence type="ECO:0000256" key="10">
    <source>
        <dbReference type="ARBA" id="ARBA00038367"/>
    </source>
</evidence>
<evidence type="ECO:0000313" key="14">
    <source>
        <dbReference type="EMBL" id="OGZ32125.1"/>
    </source>
</evidence>
<comment type="subcellular location">
    <subcellularLocation>
        <location evidence="1 12">Cytoplasm</location>
    </subcellularLocation>
</comment>
<dbReference type="PANTHER" id="PTHR43783:SF1">
    <property type="entry name" value="UDP-N-ACETYLGLUCOSAMINE 1-CARBOXYVINYLTRANSFERASE"/>
    <property type="match status" value="1"/>
</dbReference>
<evidence type="ECO:0000256" key="5">
    <source>
        <dbReference type="ARBA" id="ARBA00022679"/>
    </source>
</evidence>
<evidence type="ECO:0000256" key="2">
    <source>
        <dbReference type="ARBA" id="ARBA00004752"/>
    </source>
</evidence>
<dbReference type="CDD" id="cd01555">
    <property type="entry name" value="UdpNAET"/>
    <property type="match status" value="1"/>
</dbReference>
<feature type="binding site" evidence="12">
    <location>
        <position position="314"/>
    </location>
    <ligand>
        <name>UDP-N-acetyl-alpha-D-glucosamine</name>
        <dbReference type="ChEBI" id="CHEBI:57705"/>
    </ligand>
</feature>
<accession>A0A1G2F251</accession>
<organism evidence="14 15">
    <name type="scientific">Candidatus Niyogibacteria bacterium RIFCSPLOWO2_12_FULL_41_13</name>
    <dbReference type="NCBI Taxonomy" id="1801726"/>
    <lineage>
        <taxon>Bacteria</taxon>
        <taxon>Candidatus Niyogiibacteriota</taxon>
    </lineage>
</organism>
<evidence type="ECO:0000256" key="7">
    <source>
        <dbReference type="ARBA" id="ARBA00022984"/>
    </source>
</evidence>
<evidence type="ECO:0000256" key="1">
    <source>
        <dbReference type="ARBA" id="ARBA00004496"/>
    </source>
</evidence>
<dbReference type="Proteomes" id="UP000176787">
    <property type="component" value="Unassembled WGS sequence"/>
</dbReference>
<keyword evidence="5 12" id="KW-0808">Transferase</keyword>
<feature type="binding site" evidence="12">
    <location>
        <begin position="22"/>
        <end position="23"/>
    </location>
    <ligand>
        <name>phosphoenolpyruvate</name>
        <dbReference type="ChEBI" id="CHEBI:58702"/>
    </ligand>
</feature>
<feature type="binding site" evidence="12">
    <location>
        <position position="93"/>
    </location>
    <ligand>
        <name>UDP-N-acetyl-alpha-D-glucosamine</name>
        <dbReference type="ChEBI" id="CHEBI:57705"/>
    </ligand>
</feature>
<comment type="similarity">
    <text evidence="10 12">Belongs to the EPSP synthase family. MurA subfamily.</text>
</comment>
<dbReference type="NCBIfam" id="NF006873">
    <property type="entry name" value="PRK09369.1"/>
    <property type="match status" value="1"/>
</dbReference>
<keyword evidence="3 12" id="KW-0963">Cytoplasm</keyword>
<evidence type="ECO:0000259" key="13">
    <source>
        <dbReference type="Pfam" id="PF00275"/>
    </source>
</evidence>
<dbReference type="GO" id="GO:0071555">
    <property type="term" value="P:cell wall organization"/>
    <property type="evidence" value="ECO:0007669"/>
    <property type="project" value="UniProtKB-KW"/>
</dbReference>
<keyword evidence="7 12" id="KW-0573">Peptidoglycan synthesis</keyword>
<dbReference type="NCBIfam" id="TIGR01072">
    <property type="entry name" value="murA"/>
    <property type="match status" value="1"/>
</dbReference>
<keyword evidence="6 12" id="KW-0133">Cell shape</keyword>
<dbReference type="AlphaFoldDB" id="A0A1G2F251"/>
<protein>
    <recommendedName>
        <fullName evidence="12">UDP-N-acetylglucosamine 1-carboxyvinyltransferase</fullName>
        <ecNumber evidence="12">2.5.1.7</ecNumber>
    </recommendedName>
    <alternativeName>
        <fullName evidence="12">Enoylpyruvate transferase</fullName>
    </alternativeName>
    <alternativeName>
        <fullName evidence="12">UDP-N-acetylglucosamine enolpyruvyl transferase</fullName>
        <shortName evidence="12">EPT</shortName>
    </alternativeName>
</protein>
<sequence length="428" mass="47173">MAKFALSGKNPLQGEIEVRGSKNAVLKVFASSILFNKPILVKNAPLVSDVFKMGDLIKGLGGKIERQGERTFKIFGNKTDSFSLDKEISKHLRSSIVLLGPLLARFKKVNFVYPGGCVIGKRPIDFFLNGFSKMGAKIKENGESFAMSTKELKGAEIFFRERSVTATEALMMAAVSAKGKTILRNAAQEPEVKHLADFLADSGARIKGAGTSVIEIEGFGDKIFKGLNPREEKREFMTPSDRIEAGSFAVLGALLGKNLVIRKIIPEELSSVLACFDQIGIRYELGKNWLRISKADKIAGLNLKTEPYPGFPTDLQPIFAVLLTQAKGESLIFETVFEGRLEYINELNRMGAKIMLCDPHRIIINGPTSLKGREMESPDLRAGLAFTLSALIAEGKSVIHNIEHIDRGYEKIDERLQKIGAKIKRISQ</sequence>
<feature type="modified residue" description="2-(S-cysteinyl)pyruvic acid O-phosphothioketal" evidence="12">
    <location>
        <position position="117"/>
    </location>
</feature>
<dbReference type="InterPro" id="IPR013792">
    <property type="entry name" value="RNA3'P_cycl/enolpyr_Trfase_a/b"/>
</dbReference>
<comment type="function">
    <text evidence="12">Cell wall formation. Adds enolpyruvyl to UDP-N-acetylglucosamine.</text>
</comment>
<dbReference type="InterPro" id="IPR001986">
    <property type="entry name" value="Enolpyruvate_Tfrase_dom"/>
</dbReference>
<evidence type="ECO:0000313" key="15">
    <source>
        <dbReference type="Proteomes" id="UP000176787"/>
    </source>
</evidence>
<dbReference type="GO" id="GO:0019277">
    <property type="term" value="P:UDP-N-acetylgalactosamine biosynthetic process"/>
    <property type="evidence" value="ECO:0007669"/>
    <property type="project" value="InterPro"/>
</dbReference>
<gene>
    <name evidence="12" type="primary">murA</name>
    <name evidence="14" type="ORF">A3H02_03080</name>
</gene>
<evidence type="ECO:0000256" key="11">
    <source>
        <dbReference type="ARBA" id="ARBA00047527"/>
    </source>
</evidence>
<evidence type="ECO:0000256" key="6">
    <source>
        <dbReference type="ARBA" id="ARBA00022960"/>
    </source>
</evidence>
<dbReference type="Pfam" id="PF00275">
    <property type="entry name" value="EPSP_synthase"/>
    <property type="match status" value="1"/>
</dbReference>
<comment type="pathway">
    <text evidence="2 12">Cell wall biogenesis; peptidoglycan biosynthesis.</text>
</comment>
<dbReference type="GO" id="GO:0009252">
    <property type="term" value="P:peptidoglycan biosynthetic process"/>
    <property type="evidence" value="ECO:0007669"/>
    <property type="project" value="UniProtKB-UniRule"/>
</dbReference>
<dbReference type="GO" id="GO:0051301">
    <property type="term" value="P:cell division"/>
    <property type="evidence" value="ECO:0007669"/>
    <property type="project" value="UniProtKB-KW"/>
</dbReference>
<dbReference type="GO" id="GO:0008760">
    <property type="term" value="F:UDP-N-acetylglucosamine 1-carboxyvinyltransferase activity"/>
    <property type="evidence" value="ECO:0007669"/>
    <property type="project" value="UniProtKB-UniRule"/>
</dbReference>
<dbReference type="STRING" id="1801726.A3H02_03080"/>
<name>A0A1G2F251_9BACT</name>
<dbReference type="SUPFAM" id="SSF55205">
    <property type="entry name" value="EPT/RTPC-like"/>
    <property type="match status" value="1"/>
</dbReference>
<dbReference type="EC" id="2.5.1.7" evidence="12"/>
<proteinExistence type="inferred from homology"/>
<reference evidence="14 15" key="1">
    <citation type="journal article" date="2016" name="Nat. Commun.">
        <title>Thousands of microbial genomes shed light on interconnected biogeochemical processes in an aquifer system.</title>
        <authorList>
            <person name="Anantharaman K."/>
            <person name="Brown C.T."/>
            <person name="Hug L.A."/>
            <person name="Sharon I."/>
            <person name="Castelle C.J."/>
            <person name="Probst A.J."/>
            <person name="Thomas B.C."/>
            <person name="Singh A."/>
            <person name="Wilkins M.J."/>
            <person name="Karaoz U."/>
            <person name="Brodie E.L."/>
            <person name="Williams K.H."/>
            <person name="Hubbard S.S."/>
            <person name="Banfield J.F."/>
        </authorList>
    </citation>
    <scope>NUCLEOTIDE SEQUENCE [LARGE SCALE GENOMIC DNA]</scope>
</reference>
<dbReference type="UniPathway" id="UPA00219"/>
<feature type="domain" description="Enolpyruvate transferase" evidence="13">
    <location>
        <begin position="8"/>
        <end position="416"/>
    </location>
</feature>
<dbReference type="HAMAP" id="MF_00111">
    <property type="entry name" value="MurA"/>
    <property type="match status" value="1"/>
</dbReference>
<comment type="caution">
    <text evidence="14">The sequence shown here is derived from an EMBL/GenBank/DDBJ whole genome shotgun (WGS) entry which is preliminary data.</text>
</comment>
<comment type="catalytic activity">
    <reaction evidence="11 12">
        <text>phosphoenolpyruvate + UDP-N-acetyl-alpha-D-glucosamine = UDP-N-acetyl-3-O-(1-carboxyvinyl)-alpha-D-glucosamine + phosphate</text>
        <dbReference type="Rhea" id="RHEA:18681"/>
        <dbReference type="ChEBI" id="CHEBI:43474"/>
        <dbReference type="ChEBI" id="CHEBI:57705"/>
        <dbReference type="ChEBI" id="CHEBI:58702"/>
        <dbReference type="ChEBI" id="CHEBI:68483"/>
        <dbReference type="EC" id="2.5.1.7"/>
    </reaction>
</comment>
<dbReference type="InterPro" id="IPR050068">
    <property type="entry name" value="MurA_subfamily"/>
</dbReference>
<dbReference type="InterPro" id="IPR036968">
    <property type="entry name" value="Enolpyruvate_Tfrase_sf"/>
</dbReference>
<dbReference type="GO" id="GO:0008360">
    <property type="term" value="P:regulation of cell shape"/>
    <property type="evidence" value="ECO:0007669"/>
    <property type="project" value="UniProtKB-KW"/>
</dbReference>
<keyword evidence="12" id="KW-0670">Pyruvate</keyword>
<comment type="caution">
    <text evidence="12">Lacks conserved residue(s) required for the propagation of feature annotation.</text>
</comment>
<keyword evidence="4 12" id="KW-0132">Cell division</keyword>
<dbReference type="PANTHER" id="PTHR43783">
    <property type="entry name" value="UDP-N-ACETYLGLUCOSAMINE 1-CARBOXYVINYLTRANSFERASE"/>
    <property type="match status" value="1"/>
</dbReference>
<dbReference type="InterPro" id="IPR005750">
    <property type="entry name" value="UDP_GlcNAc_COvinyl_MurA"/>
</dbReference>
<feature type="active site" description="Proton donor" evidence="12">
    <location>
        <position position="117"/>
    </location>
</feature>
<keyword evidence="8 12" id="KW-0131">Cell cycle</keyword>
<evidence type="ECO:0000256" key="3">
    <source>
        <dbReference type="ARBA" id="ARBA00022490"/>
    </source>
</evidence>
<dbReference type="Gene3D" id="3.65.10.10">
    <property type="entry name" value="Enolpyruvate transferase domain"/>
    <property type="match status" value="2"/>
</dbReference>
<feature type="binding site" evidence="12">
    <location>
        <position position="336"/>
    </location>
    <ligand>
        <name>UDP-N-acetyl-alpha-D-glucosamine</name>
        <dbReference type="ChEBI" id="CHEBI:57705"/>
    </ligand>
</feature>
<evidence type="ECO:0000256" key="4">
    <source>
        <dbReference type="ARBA" id="ARBA00022618"/>
    </source>
</evidence>
<evidence type="ECO:0000256" key="9">
    <source>
        <dbReference type="ARBA" id="ARBA00023316"/>
    </source>
</evidence>
<keyword evidence="9 12" id="KW-0961">Cell wall biogenesis/degradation</keyword>
<dbReference type="GO" id="GO:0005737">
    <property type="term" value="C:cytoplasm"/>
    <property type="evidence" value="ECO:0007669"/>
    <property type="project" value="UniProtKB-SubCell"/>
</dbReference>
<evidence type="ECO:0000256" key="12">
    <source>
        <dbReference type="HAMAP-Rule" id="MF_00111"/>
    </source>
</evidence>